<keyword evidence="2" id="KW-1185">Reference proteome</keyword>
<sequence>MSSWPTELRNALRVGRRLAVEVPGSGPGRRAFVDITPDRGDSPGFTVAHREYDAAMIDGFDYDIGEVLVRRARAADETQLLAVLREWELTPDRFDYAWNTADPR</sequence>
<gene>
    <name evidence="1" type="ORF">Adu01nite_55960</name>
</gene>
<protein>
    <recommendedName>
        <fullName evidence="3">GNAT family N-acetyltransferase</fullName>
    </recommendedName>
</protein>
<evidence type="ECO:0000313" key="2">
    <source>
        <dbReference type="Proteomes" id="UP000637628"/>
    </source>
</evidence>
<evidence type="ECO:0008006" key="3">
    <source>
        <dbReference type="Google" id="ProtNLM"/>
    </source>
</evidence>
<dbReference type="Proteomes" id="UP000637628">
    <property type="component" value="Unassembled WGS sequence"/>
</dbReference>
<dbReference type="RefSeq" id="WP_203730820.1">
    <property type="nucleotide sequence ID" value="NZ_BAAATX010000016.1"/>
</dbReference>
<organism evidence="1 2">
    <name type="scientific">Paractinoplanes durhamensis</name>
    <dbReference type="NCBI Taxonomy" id="113563"/>
    <lineage>
        <taxon>Bacteria</taxon>
        <taxon>Bacillati</taxon>
        <taxon>Actinomycetota</taxon>
        <taxon>Actinomycetes</taxon>
        <taxon>Micromonosporales</taxon>
        <taxon>Micromonosporaceae</taxon>
        <taxon>Paractinoplanes</taxon>
    </lineage>
</organism>
<reference evidence="1 2" key="1">
    <citation type="submission" date="2021-01" db="EMBL/GenBank/DDBJ databases">
        <title>Whole genome shotgun sequence of Actinoplanes durhamensis NBRC 14914.</title>
        <authorList>
            <person name="Komaki H."/>
            <person name="Tamura T."/>
        </authorList>
    </citation>
    <scope>NUCLEOTIDE SEQUENCE [LARGE SCALE GENOMIC DNA]</scope>
    <source>
        <strain evidence="1 2">NBRC 14914</strain>
    </source>
</reference>
<comment type="caution">
    <text evidence="1">The sequence shown here is derived from an EMBL/GenBank/DDBJ whole genome shotgun (WGS) entry which is preliminary data.</text>
</comment>
<evidence type="ECO:0000313" key="1">
    <source>
        <dbReference type="EMBL" id="GIE04246.1"/>
    </source>
</evidence>
<accession>A0ABQ3Z356</accession>
<name>A0ABQ3Z356_9ACTN</name>
<dbReference type="EMBL" id="BOML01000043">
    <property type="protein sequence ID" value="GIE04246.1"/>
    <property type="molecule type" value="Genomic_DNA"/>
</dbReference>
<proteinExistence type="predicted"/>